<organism evidence="2 3">
    <name type="scientific">Mycoplasma wenyonii (strain Massachusetts)</name>
    <name type="common">Eperythrozoon wenyonii</name>
    <dbReference type="NCBI Taxonomy" id="1197325"/>
    <lineage>
        <taxon>Bacteria</taxon>
        <taxon>Bacillati</taxon>
        <taxon>Mycoplasmatota</taxon>
        <taxon>Mollicutes</taxon>
        <taxon>Mycoplasmataceae</taxon>
        <taxon>Mycoplasma</taxon>
    </lineage>
</organism>
<gene>
    <name evidence="2" type="ordered locus">WEN_01565</name>
</gene>
<dbReference type="HOGENOM" id="CLU_1545971_0_0_14"/>
<reference evidence="2 3" key="1">
    <citation type="journal article" date="2012" name="J. Bacteriol.">
        <title>Complete genome sequence of Mycoplasma wenyonii strain Massachusetts.</title>
        <authorList>
            <person name="Dos Santos A.P."/>
            <person name="Guimaraes A.M."/>
            <person name="do Nascimento N.C."/>
            <person name="Sanmiguel P.J."/>
            <person name="Messick J.B."/>
        </authorList>
    </citation>
    <scope>NUCLEOTIDE SEQUENCE [LARGE SCALE GENOMIC DNA]</scope>
    <source>
        <strain evidence="2 3">Massachusetts</strain>
    </source>
</reference>
<dbReference type="PATRIC" id="fig|1197325.3.peg.340"/>
<proteinExistence type="predicted"/>
<keyword evidence="3" id="KW-1185">Reference proteome</keyword>
<accession>I6Z6A0</accession>
<sequence>MLVTTLAKLGAGILVAGAASTVVAVPTILSTSSTSETIKYSSISDYEKFCREFQQELTAIDSDGVSREGEGAKAKLIVCPVDKNSSQAVFYLYDLKEIPHKEVDELVYSIDSAGKVTFTLFNNNTQKTKETYRAYLATWNNYSGFSLKQNCQVEWGNVEDGESKEITCKTSSKNSNPKAFLRVLNNSKK</sequence>
<dbReference type="RefSeq" id="WP_014849818.1">
    <property type="nucleotide sequence ID" value="NC_018149.1"/>
</dbReference>
<dbReference type="KEGG" id="mwe:WEN_01565"/>
<dbReference type="EMBL" id="CP003703">
    <property type="protein sequence ID" value="AFN65108.1"/>
    <property type="molecule type" value="Genomic_DNA"/>
</dbReference>
<evidence type="ECO:0000313" key="2">
    <source>
        <dbReference type="EMBL" id="AFN65108.1"/>
    </source>
</evidence>
<keyword evidence="1" id="KW-0732">Signal</keyword>
<feature type="signal peptide" evidence="1">
    <location>
        <begin position="1"/>
        <end position="24"/>
    </location>
</feature>
<dbReference type="Proteomes" id="UP000009005">
    <property type="component" value="Chromosome"/>
</dbReference>
<evidence type="ECO:0000256" key="1">
    <source>
        <dbReference type="SAM" id="SignalP"/>
    </source>
</evidence>
<protein>
    <submittedName>
        <fullName evidence="2">Uncharacterized protein</fullName>
    </submittedName>
</protein>
<name>I6Z6A0_MYCWM</name>
<evidence type="ECO:0000313" key="3">
    <source>
        <dbReference type="Proteomes" id="UP000009005"/>
    </source>
</evidence>
<dbReference type="AlphaFoldDB" id="I6Z6A0"/>
<feature type="chain" id="PRO_5003706907" evidence="1">
    <location>
        <begin position="25"/>
        <end position="189"/>
    </location>
</feature>